<evidence type="ECO:0000313" key="2">
    <source>
        <dbReference type="Proteomes" id="UP000824533"/>
    </source>
</evidence>
<dbReference type="EMBL" id="CM034387">
    <property type="protein sequence ID" value="KAJ0184311.1"/>
    <property type="molecule type" value="Genomic_DNA"/>
</dbReference>
<comment type="caution">
    <text evidence="1">The sequence shown here is derived from an EMBL/GenBank/DDBJ whole genome shotgun (WGS) entry which is preliminary data.</text>
</comment>
<gene>
    <name evidence="1" type="ORF">K1T71_000734</name>
</gene>
<name>A0ACC1DKF5_9NEOP</name>
<organism evidence="1 2">
    <name type="scientific">Dendrolimus kikuchii</name>
    <dbReference type="NCBI Taxonomy" id="765133"/>
    <lineage>
        <taxon>Eukaryota</taxon>
        <taxon>Metazoa</taxon>
        <taxon>Ecdysozoa</taxon>
        <taxon>Arthropoda</taxon>
        <taxon>Hexapoda</taxon>
        <taxon>Insecta</taxon>
        <taxon>Pterygota</taxon>
        <taxon>Neoptera</taxon>
        <taxon>Endopterygota</taxon>
        <taxon>Lepidoptera</taxon>
        <taxon>Glossata</taxon>
        <taxon>Ditrysia</taxon>
        <taxon>Bombycoidea</taxon>
        <taxon>Lasiocampidae</taxon>
        <taxon>Dendrolimus</taxon>
    </lineage>
</organism>
<proteinExistence type="predicted"/>
<accession>A0ACC1DKF5</accession>
<reference evidence="1 2" key="1">
    <citation type="journal article" date="2021" name="Front. Genet.">
        <title>Chromosome-Level Genome Assembly Reveals Significant Gene Expansion in the Toll and IMD Signaling Pathways of Dendrolimus kikuchii.</title>
        <authorList>
            <person name="Zhou J."/>
            <person name="Wu P."/>
            <person name="Xiong Z."/>
            <person name="Liu N."/>
            <person name="Zhao N."/>
            <person name="Ji M."/>
            <person name="Qiu Y."/>
            <person name="Yang B."/>
        </authorList>
    </citation>
    <scope>NUCLEOTIDE SEQUENCE [LARGE SCALE GENOMIC DNA]</scope>
    <source>
        <strain evidence="1">Ann1</strain>
    </source>
</reference>
<evidence type="ECO:0000313" key="1">
    <source>
        <dbReference type="EMBL" id="KAJ0184311.1"/>
    </source>
</evidence>
<sequence>MTNKVFKSDFNIKSDKDSENKEIEYSNITNNISDRGDSGKEAVKPDGLDNKDSINKENEKRKSIDVFIKQYLPDRGDSKRLFNKTNKITNKLNFKNKNRAAVDSDTEKNTNKIDDTQSDGDILVIPETGEKVCKTDIKLSYIIPTKVAVKGNETLSPRPDSKCKINHVYDNRIRYKLVKTSNEDESKQNISSTDSSKSANVKKSEIEGKRKPIIKTIKTKNDAKVYKAVTFVDDKDTTPLHVNIPEIKRRVSKIITESMKARVKNIVSKVSLKEKNVNRRDSRKRKQNKHVTSPEASIGKVSPPTEVAKWAPSCINEHTKPYYEAWVNTTLTAIARDGGNDELMLEKQRIIESFKRALEDRPKTPELVLLNEKYTGRITVRQR</sequence>
<dbReference type="Proteomes" id="UP000824533">
    <property type="component" value="Linkage Group LG01"/>
</dbReference>
<protein>
    <submittedName>
        <fullName evidence="1">Uncharacterized protein</fullName>
    </submittedName>
</protein>
<keyword evidence="2" id="KW-1185">Reference proteome</keyword>